<organism evidence="7 8">
    <name type="scientific">Sorangium cellulosum (strain So ce56)</name>
    <name type="common">Polyangium cellulosum (strain So ce56)</name>
    <dbReference type="NCBI Taxonomy" id="448385"/>
    <lineage>
        <taxon>Bacteria</taxon>
        <taxon>Pseudomonadati</taxon>
        <taxon>Myxococcota</taxon>
        <taxon>Polyangia</taxon>
        <taxon>Polyangiales</taxon>
        <taxon>Polyangiaceae</taxon>
        <taxon>Sorangium</taxon>
    </lineage>
</organism>
<name>A9GTS8_SORC5</name>
<dbReference type="SUPFAM" id="SSF52540">
    <property type="entry name" value="P-loop containing nucleoside triphosphate hydrolases"/>
    <property type="match status" value="1"/>
</dbReference>
<evidence type="ECO:0000313" key="7">
    <source>
        <dbReference type="EMBL" id="CAN96989.1"/>
    </source>
</evidence>
<dbReference type="STRING" id="448385.sce6820"/>
<sequence>MTRSTGQASPPVDTRSSLRRACVQGDVRRAALYLSLFVDGLKEDAQRRHAAALLPRLDALERKLAEEGLIEAHLQERDRLLEEIRTVSEWSTAAADPGPTKPLLEMKAVCRRFSSSSFALEEIDLEVRAREIVGVVGLNGSGKSTLLRIAAGRLHHEGKVSYPAIEAERSERSILARIAYVAQEPEPWAGRLGEHLSLLLAFHGITGKKNERRTAEVLEQFDLAKSARERWNEISGGLRARCALALAFAPWPSLIVLDEPMAYLDPGSRRWFLDQMCRLVNVPQHATGILVSSHLVPELEAIATRVLVLEQGRLVPASATSQPEAVVLDMAVDQPWRTGETLQRSLGLGANEIRIETRPDPRQVRITLPPGVHRGAVLRALAEHGITPVRFSDLTSSVARRL</sequence>
<dbReference type="InterPro" id="IPR003593">
    <property type="entry name" value="AAA+_ATPase"/>
</dbReference>
<dbReference type="eggNOG" id="COG1131">
    <property type="taxonomic scope" value="Bacteria"/>
</dbReference>
<dbReference type="Gene3D" id="3.40.50.300">
    <property type="entry name" value="P-loop containing nucleotide triphosphate hydrolases"/>
    <property type="match status" value="1"/>
</dbReference>
<comment type="similarity">
    <text evidence="1">Belongs to the ABC transporter superfamily.</text>
</comment>
<evidence type="ECO:0000256" key="1">
    <source>
        <dbReference type="ARBA" id="ARBA00005417"/>
    </source>
</evidence>
<feature type="domain" description="ABC transporter" evidence="6">
    <location>
        <begin position="104"/>
        <end position="336"/>
    </location>
</feature>
<dbReference type="EMBL" id="AM746676">
    <property type="protein sequence ID" value="CAN96989.1"/>
    <property type="molecule type" value="Genomic_DNA"/>
</dbReference>
<protein>
    <submittedName>
        <fullName evidence="7">ABC transporter, ATP-binding protein</fullName>
    </submittedName>
</protein>
<evidence type="ECO:0000313" key="8">
    <source>
        <dbReference type="Proteomes" id="UP000002139"/>
    </source>
</evidence>
<dbReference type="KEGG" id="scl:sce6820"/>
<keyword evidence="3" id="KW-0536">Nodulation</keyword>
<gene>
    <name evidence="7" type="ordered locus">sce6820</name>
</gene>
<evidence type="ECO:0000256" key="4">
    <source>
        <dbReference type="ARBA" id="ARBA00022741"/>
    </source>
</evidence>
<dbReference type="InterPro" id="IPR050763">
    <property type="entry name" value="ABC_transporter_ATP-binding"/>
</dbReference>
<dbReference type="BioCyc" id="SCEL448385:SCE_RS34980-MONOMER"/>
<keyword evidence="4" id="KW-0547">Nucleotide-binding</keyword>
<keyword evidence="2" id="KW-0813">Transport</keyword>
<evidence type="ECO:0000259" key="6">
    <source>
        <dbReference type="PROSITE" id="PS50893"/>
    </source>
</evidence>
<dbReference type="Proteomes" id="UP000002139">
    <property type="component" value="Chromosome"/>
</dbReference>
<dbReference type="RefSeq" id="WP_012239428.1">
    <property type="nucleotide sequence ID" value="NC_010162.1"/>
</dbReference>
<reference evidence="7 8" key="1">
    <citation type="journal article" date="2007" name="Nat. Biotechnol.">
        <title>Complete genome sequence of the myxobacterium Sorangium cellulosum.</title>
        <authorList>
            <person name="Schneiker S."/>
            <person name="Perlova O."/>
            <person name="Kaiser O."/>
            <person name="Gerth K."/>
            <person name="Alici A."/>
            <person name="Altmeyer M.O."/>
            <person name="Bartels D."/>
            <person name="Bekel T."/>
            <person name="Beyer S."/>
            <person name="Bode E."/>
            <person name="Bode H.B."/>
            <person name="Bolten C.J."/>
            <person name="Choudhuri J.V."/>
            <person name="Doss S."/>
            <person name="Elnakady Y.A."/>
            <person name="Frank B."/>
            <person name="Gaigalat L."/>
            <person name="Goesmann A."/>
            <person name="Groeger C."/>
            <person name="Gross F."/>
            <person name="Jelsbak L."/>
            <person name="Jelsbak L."/>
            <person name="Kalinowski J."/>
            <person name="Kegler C."/>
            <person name="Knauber T."/>
            <person name="Konietzny S."/>
            <person name="Kopp M."/>
            <person name="Krause L."/>
            <person name="Krug D."/>
            <person name="Linke B."/>
            <person name="Mahmud T."/>
            <person name="Martinez-Arias R."/>
            <person name="McHardy A.C."/>
            <person name="Merai M."/>
            <person name="Meyer F."/>
            <person name="Mormann S."/>
            <person name="Munoz-Dorado J."/>
            <person name="Perez J."/>
            <person name="Pradella S."/>
            <person name="Rachid S."/>
            <person name="Raddatz G."/>
            <person name="Rosenau F."/>
            <person name="Rueckert C."/>
            <person name="Sasse F."/>
            <person name="Scharfe M."/>
            <person name="Schuster S.C."/>
            <person name="Suen G."/>
            <person name="Treuner-Lange A."/>
            <person name="Velicer G.J."/>
            <person name="Vorholter F.-J."/>
            <person name="Weissman K.J."/>
            <person name="Welch R.D."/>
            <person name="Wenzel S.C."/>
            <person name="Whitworth D.E."/>
            <person name="Wilhelm S."/>
            <person name="Wittmann C."/>
            <person name="Bloecker H."/>
            <person name="Puehler A."/>
            <person name="Mueller R."/>
        </authorList>
    </citation>
    <scope>NUCLEOTIDE SEQUENCE [LARGE SCALE GENOMIC DNA]</scope>
    <source>
        <strain evidence="8">So ce56</strain>
    </source>
</reference>
<proteinExistence type="inferred from homology"/>
<keyword evidence="5 7" id="KW-0067">ATP-binding</keyword>
<dbReference type="PANTHER" id="PTHR42711">
    <property type="entry name" value="ABC TRANSPORTER ATP-BINDING PROTEIN"/>
    <property type="match status" value="1"/>
</dbReference>
<dbReference type="AlphaFoldDB" id="A9GTS8"/>
<dbReference type="OrthoDB" id="9809450at2"/>
<evidence type="ECO:0000256" key="5">
    <source>
        <dbReference type="ARBA" id="ARBA00022840"/>
    </source>
</evidence>
<dbReference type="GO" id="GO:0016887">
    <property type="term" value="F:ATP hydrolysis activity"/>
    <property type="evidence" value="ECO:0007669"/>
    <property type="project" value="InterPro"/>
</dbReference>
<dbReference type="HOGENOM" id="CLU_684944_0_0_7"/>
<dbReference type="PANTHER" id="PTHR42711:SF5">
    <property type="entry name" value="ABC TRANSPORTER ATP-BINDING PROTEIN NATA"/>
    <property type="match status" value="1"/>
</dbReference>
<evidence type="ECO:0000256" key="2">
    <source>
        <dbReference type="ARBA" id="ARBA00022448"/>
    </source>
</evidence>
<dbReference type="SMART" id="SM00382">
    <property type="entry name" value="AAA"/>
    <property type="match status" value="1"/>
</dbReference>
<dbReference type="Pfam" id="PF00005">
    <property type="entry name" value="ABC_tran"/>
    <property type="match status" value="1"/>
</dbReference>
<evidence type="ECO:0000256" key="3">
    <source>
        <dbReference type="ARBA" id="ARBA00022458"/>
    </source>
</evidence>
<dbReference type="InterPro" id="IPR027417">
    <property type="entry name" value="P-loop_NTPase"/>
</dbReference>
<keyword evidence="8" id="KW-1185">Reference proteome</keyword>
<accession>A9GTS8</accession>
<dbReference type="PROSITE" id="PS50893">
    <property type="entry name" value="ABC_TRANSPORTER_2"/>
    <property type="match status" value="1"/>
</dbReference>
<dbReference type="InterPro" id="IPR003439">
    <property type="entry name" value="ABC_transporter-like_ATP-bd"/>
</dbReference>
<dbReference type="CDD" id="cd03230">
    <property type="entry name" value="ABC_DR_subfamily_A"/>
    <property type="match status" value="1"/>
</dbReference>
<dbReference type="GO" id="GO:0005524">
    <property type="term" value="F:ATP binding"/>
    <property type="evidence" value="ECO:0007669"/>
    <property type="project" value="UniProtKB-KW"/>
</dbReference>